<dbReference type="EMBL" id="BORP01000003">
    <property type="protein sequence ID" value="GIO27472.1"/>
    <property type="molecule type" value="Genomic_DNA"/>
</dbReference>
<dbReference type="Pfam" id="PF07949">
    <property type="entry name" value="YbbR"/>
    <property type="match status" value="3"/>
</dbReference>
<dbReference type="Gene3D" id="2.170.120.40">
    <property type="entry name" value="YbbR-like domain"/>
    <property type="match status" value="2"/>
</dbReference>
<protein>
    <submittedName>
        <fullName evidence="2">CdaA regulatory protein CdaR</fullName>
    </submittedName>
</protein>
<evidence type="ECO:0000313" key="2">
    <source>
        <dbReference type="EMBL" id="GIO27472.1"/>
    </source>
</evidence>
<dbReference type="InterPro" id="IPR053154">
    <property type="entry name" value="c-di-AMP_regulator"/>
</dbReference>
<dbReference type="PANTHER" id="PTHR37804">
    <property type="entry name" value="CDAA REGULATORY PROTEIN CDAR"/>
    <property type="match status" value="1"/>
</dbReference>
<keyword evidence="1" id="KW-1133">Transmembrane helix</keyword>
<reference evidence="2" key="1">
    <citation type="submission" date="2021-03" db="EMBL/GenBank/DDBJ databases">
        <title>Antimicrobial resistance genes in bacteria isolated from Japanese honey, and their potential for conferring macrolide and lincosamide resistance in the American foulbrood pathogen Paenibacillus larvae.</title>
        <authorList>
            <person name="Okamoto M."/>
            <person name="Kumagai M."/>
            <person name="Kanamori H."/>
            <person name="Takamatsu D."/>
        </authorList>
    </citation>
    <scope>NUCLEOTIDE SEQUENCE</scope>
    <source>
        <strain evidence="2">J43TS3</strain>
    </source>
</reference>
<keyword evidence="1" id="KW-0472">Membrane</keyword>
<proteinExistence type="predicted"/>
<organism evidence="2 3">
    <name type="scientific">Ornithinibacillus bavariensis</name>
    <dbReference type="NCBI Taxonomy" id="545502"/>
    <lineage>
        <taxon>Bacteria</taxon>
        <taxon>Bacillati</taxon>
        <taxon>Bacillota</taxon>
        <taxon>Bacilli</taxon>
        <taxon>Bacillales</taxon>
        <taxon>Bacillaceae</taxon>
        <taxon>Ornithinibacillus</taxon>
    </lineage>
</organism>
<gene>
    <name evidence="2" type="primary">cdaR_2</name>
    <name evidence="2" type="ORF">J43TS3_20830</name>
</gene>
<dbReference type="Proteomes" id="UP000676917">
    <property type="component" value="Unassembled WGS sequence"/>
</dbReference>
<dbReference type="PANTHER" id="PTHR37804:SF1">
    <property type="entry name" value="CDAA REGULATORY PROTEIN CDAR"/>
    <property type="match status" value="1"/>
</dbReference>
<keyword evidence="3" id="KW-1185">Reference proteome</keyword>
<name>A0A919XAP1_9BACI</name>
<keyword evidence="1" id="KW-0812">Transmembrane</keyword>
<feature type="transmembrane region" description="Helical" evidence="1">
    <location>
        <begin position="9"/>
        <end position="28"/>
    </location>
</feature>
<evidence type="ECO:0000256" key="1">
    <source>
        <dbReference type="SAM" id="Phobius"/>
    </source>
</evidence>
<sequence length="414" mass="45779">MDNWFKSKWFIRGLSLAFAIMLYIFVAIEEADTSGDRESTIPTLFGGSKETKTIEDVPLGIQIDSDTYVVSGVPETVTVSLEGTASELTPVVTQRNFEVFVDLRDLKEGEHEVEIQYDNIPKQLSVYIEPKTINVVIEKRATAEFNVSVDFVNEDKLPEGYQVGDFKLNTDKVTITSSKEVIDRIAIVKVFVDVTGLTDSIKNREVPVNVYDNQGNELGVRIDPQTVIISVDIENPSKKVPVSVATTGELPEGYRVVSMEPVVTEVEVFATTNVLDKVDKITTEPINLSELTKSGTIKVGLSLPDKVQAPGTKEIDVKVVLEQTKSITNLKLEVDNAADGNVVNFVEPENQRTSITVTGNEQDVRELSDKDFRIYINVKGLGRGKHVVPVEISGPDGVKYELEIKEATIEIEEV</sequence>
<comment type="caution">
    <text evidence="2">The sequence shown here is derived from an EMBL/GenBank/DDBJ whole genome shotgun (WGS) entry which is preliminary data.</text>
</comment>
<dbReference type="AlphaFoldDB" id="A0A919XAP1"/>
<dbReference type="Gene3D" id="2.170.120.30">
    <property type="match status" value="2"/>
</dbReference>
<dbReference type="InterPro" id="IPR012505">
    <property type="entry name" value="YbbR"/>
</dbReference>
<dbReference type="RefSeq" id="WP_212920939.1">
    <property type="nucleotide sequence ID" value="NZ_BORP01000003.1"/>
</dbReference>
<accession>A0A919XAP1</accession>
<evidence type="ECO:0000313" key="3">
    <source>
        <dbReference type="Proteomes" id="UP000676917"/>
    </source>
</evidence>